<gene>
    <name evidence="2" type="ORF">ACFQZ8_28275</name>
</gene>
<organism evidence="2 3">
    <name type="scientific">Micromonospora azadirachtae</name>
    <dbReference type="NCBI Taxonomy" id="1970735"/>
    <lineage>
        <taxon>Bacteria</taxon>
        <taxon>Bacillati</taxon>
        <taxon>Actinomycetota</taxon>
        <taxon>Actinomycetes</taxon>
        <taxon>Micromonosporales</taxon>
        <taxon>Micromonosporaceae</taxon>
        <taxon>Micromonospora</taxon>
    </lineage>
</organism>
<feature type="transmembrane region" description="Helical" evidence="1">
    <location>
        <begin position="52"/>
        <end position="71"/>
    </location>
</feature>
<comment type="caution">
    <text evidence="2">The sequence shown here is derived from an EMBL/GenBank/DDBJ whole genome shotgun (WGS) entry which is preliminary data.</text>
</comment>
<evidence type="ECO:0000313" key="3">
    <source>
        <dbReference type="Proteomes" id="UP001597053"/>
    </source>
</evidence>
<evidence type="ECO:0000313" key="2">
    <source>
        <dbReference type="EMBL" id="MFD0787821.1"/>
    </source>
</evidence>
<evidence type="ECO:0000256" key="1">
    <source>
        <dbReference type="SAM" id="Phobius"/>
    </source>
</evidence>
<dbReference type="EMBL" id="JBHTHM010002281">
    <property type="protein sequence ID" value="MFD0787821.1"/>
    <property type="molecule type" value="Genomic_DNA"/>
</dbReference>
<evidence type="ECO:0008006" key="4">
    <source>
        <dbReference type="Google" id="ProtNLM"/>
    </source>
</evidence>
<name>A0ABW3AB50_9ACTN</name>
<feature type="non-terminal residue" evidence="2">
    <location>
        <position position="80"/>
    </location>
</feature>
<proteinExistence type="predicted"/>
<dbReference type="Proteomes" id="UP001597053">
    <property type="component" value="Unassembled WGS sequence"/>
</dbReference>
<accession>A0ABW3AB50</accession>
<keyword evidence="1" id="KW-1133">Transmembrane helix</keyword>
<keyword evidence="1" id="KW-0472">Membrane</keyword>
<keyword evidence="3" id="KW-1185">Reference proteome</keyword>
<reference evidence="3" key="1">
    <citation type="journal article" date="2019" name="Int. J. Syst. Evol. Microbiol.">
        <title>The Global Catalogue of Microorganisms (GCM) 10K type strain sequencing project: providing services to taxonomists for standard genome sequencing and annotation.</title>
        <authorList>
            <consortium name="The Broad Institute Genomics Platform"/>
            <consortium name="The Broad Institute Genome Sequencing Center for Infectious Disease"/>
            <person name="Wu L."/>
            <person name="Ma J."/>
        </authorList>
    </citation>
    <scope>NUCLEOTIDE SEQUENCE [LARGE SCALE GENOMIC DNA]</scope>
    <source>
        <strain evidence="3">JCM 32148</strain>
    </source>
</reference>
<sequence length="80" mass="8408">MFLLVLACLVFAIAWTAGSAVPARWPGALPAYLVLSVALTVWLVVDQDAPLAFALLIFGWGGTIAVVRLVARAVARGSSR</sequence>
<keyword evidence="1" id="KW-0812">Transmembrane</keyword>
<protein>
    <recommendedName>
        <fullName evidence="4">DUF2484 family protein</fullName>
    </recommendedName>
</protein>